<dbReference type="AlphaFoldDB" id="A0AB34J8I2"/>
<dbReference type="Gene3D" id="3.40.50.150">
    <property type="entry name" value="Vaccinia Virus protein VP39"/>
    <property type="match status" value="1"/>
</dbReference>
<comment type="caution">
    <text evidence="5">The sequence shown here is derived from an EMBL/GenBank/DDBJ whole genome shotgun (WGS) entry which is preliminary data.</text>
</comment>
<dbReference type="PANTHER" id="PTHR32183:SF6">
    <property type="entry name" value="CYSTEINE SULFINATE DESULFINASE_CYSTEINE DESULFURASE AND RELATED ENZYMES"/>
    <property type="match status" value="1"/>
</dbReference>
<dbReference type="GO" id="GO:0032259">
    <property type="term" value="P:methylation"/>
    <property type="evidence" value="ECO:0007669"/>
    <property type="project" value="UniProtKB-KW"/>
</dbReference>
<dbReference type="GO" id="GO:0008757">
    <property type="term" value="F:S-adenosylmethionine-dependent methyltransferase activity"/>
    <property type="evidence" value="ECO:0007669"/>
    <property type="project" value="InterPro"/>
</dbReference>
<name>A0AB34J8I2_PRYPA</name>
<dbReference type="InterPro" id="IPR029063">
    <property type="entry name" value="SAM-dependent_MTases_sf"/>
</dbReference>
<evidence type="ECO:0000256" key="4">
    <source>
        <dbReference type="ARBA" id="ARBA00022691"/>
    </source>
</evidence>
<proteinExistence type="predicted"/>
<evidence type="ECO:0000256" key="2">
    <source>
        <dbReference type="ARBA" id="ARBA00022603"/>
    </source>
</evidence>
<dbReference type="Proteomes" id="UP001515480">
    <property type="component" value="Unassembled WGS sequence"/>
</dbReference>
<keyword evidence="4" id="KW-0949">S-adenosyl-L-methionine</keyword>
<sequence>MAHHAGATAHWESLWSSGLQPGQLFDVGGASPTLLGCLSRGNYAPRRGMKAFVPGCGRAYDALALAKHGFDEVVALDLSPTAVEAARDFVAASSDEAASKVRCETGDFFAHEAQYDFIWDCTFLCALDPTVREQWAARHRQLLTPEGVLASCVFPICDKEGGPPFALSPELVRGLLEPTGLKCEVVEVPQSEYHQPPGSGSLTASTALLLARP</sequence>
<dbReference type="SUPFAM" id="SSF53335">
    <property type="entry name" value="S-adenosyl-L-methionine-dependent methyltransferases"/>
    <property type="match status" value="1"/>
</dbReference>
<evidence type="ECO:0000256" key="1">
    <source>
        <dbReference type="ARBA" id="ARBA00022553"/>
    </source>
</evidence>
<keyword evidence="1" id="KW-0597">Phosphoprotein</keyword>
<keyword evidence="2" id="KW-0489">Methyltransferase</keyword>
<keyword evidence="6" id="KW-1185">Reference proteome</keyword>
<evidence type="ECO:0000313" key="5">
    <source>
        <dbReference type="EMBL" id="KAL1515599.1"/>
    </source>
</evidence>
<dbReference type="CDD" id="cd02440">
    <property type="entry name" value="AdoMet_MTases"/>
    <property type="match status" value="1"/>
</dbReference>
<evidence type="ECO:0000256" key="3">
    <source>
        <dbReference type="ARBA" id="ARBA00022679"/>
    </source>
</evidence>
<reference evidence="5 6" key="1">
    <citation type="journal article" date="2024" name="Science">
        <title>Giant polyketide synthase enzymes in the biosynthesis of giant marine polyether toxins.</title>
        <authorList>
            <person name="Fallon T.R."/>
            <person name="Shende V.V."/>
            <person name="Wierzbicki I.H."/>
            <person name="Pendleton A.L."/>
            <person name="Watervoot N.F."/>
            <person name="Auber R.P."/>
            <person name="Gonzalez D.J."/>
            <person name="Wisecaver J.H."/>
            <person name="Moore B.S."/>
        </authorList>
    </citation>
    <scope>NUCLEOTIDE SEQUENCE [LARGE SCALE GENOMIC DNA]</scope>
    <source>
        <strain evidence="5 6">12B1</strain>
    </source>
</reference>
<organism evidence="5 6">
    <name type="scientific">Prymnesium parvum</name>
    <name type="common">Toxic golden alga</name>
    <dbReference type="NCBI Taxonomy" id="97485"/>
    <lineage>
        <taxon>Eukaryota</taxon>
        <taxon>Haptista</taxon>
        <taxon>Haptophyta</taxon>
        <taxon>Prymnesiophyceae</taxon>
        <taxon>Prymnesiales</taxon>
        <taxon>Prymnesiaceae</taxon>
        <taxon>Prymnesium</taxon>
    </lineage>
</organism>
<evidence type="ECO:0000313" key="6">
    <source>
        <dbReference type="Proteomes" id="UP001515480"/>
    </source>
</evidence>
<dbReference type="InterPro" id="IPR008854">
    <property type="entry name" value="TPMT"/>
</dbReference>
<gene>
    <name evidence="5" type="ORF">AB1Y20_002219</name>
</gene>
<protein>
    <recommendedName>
        <fullName evidence="7">Thiopurine S-methyltransferase</fullName>
    </recommendedName>
</protein>
<evidence type="ECO:0008006" key="7">
    <source>
        <dbReference type="Google" id="ProtNLM"/>
    </source>
</evidence>
<keyword evidence="3" id="KW-0808">Transferase</keyword>
<accession>A0AB34J8I2</accession>
<dbReference type="Pfam" id="PF05724">
    <property type="entry name" value="TPMT"/>
    <property type="match status" value="1"/>
</dbReference>
<dbReference type="PROSITE" id="PS51585">
    <property type="entry name" value="SAM_MT_TPMT"/>
    <property type="match status" value="1"/>
</dbReference>
<dbReference type="EMBL" id="JBGBPQ010000011">
    <property type="protein sequence ID" value="KAL1515599.1"/>
    <property type="molecule type" value="Genomic_DNA"/>
</dbReference>
<dbReference type="PANTHER" id="PTHR32183">
    <property type="match status" value="1"/>
</dbReference>